<organism evidence="1 2">
    <name type="scientific">Pyronema omphalodes (strain CBS 100304)</name>
    <name type="common">Pyronema confluens</name>
    <dbReference type="NCBI Taxonomy" id="1076935"/>
    <lineage>
        <taxon>Eukaryota</taxon>
        <taxon>Fungi</taxon>
        <taxon>Dikarya</taxon>
        <taxon>Ascomycota</taxon>
        <taxon>Pezizomycotina</taxon>
        <taxon>Pezizomycetes</taxon>
        <taxon>Pezizales</taxon>
        <taxon>Pyronemataceae</taxon>
        <taxon>Pyronema</taxon>
    </lineage>
</organism>
<reference evidence="1 2" key="1">
    <citation type="journal article" date="2013" name="PLoS Genet.">
        <title>The genome and development-dependent transcriptomes of Pyronema confluens: a window into fungal evolution.</title>
        <authorList>
            <person name="Traeger S."/>
            <person name="Altegoer F."/>
            <person name="Freitag M."/>
            <person name="Gabaldon T."/>
            <person name="Kempken F."/>
            <person name="Kumar A."/>
            <person name="Marcet-Houben M."/>
            <person name="Poggeler S."/>
            <person name="Stajich J.E."/>
            <person name="Nowrousian M."/>
        </authorList>
    </citation>
    <scope>NUCLEOTIDE SEQUENCE [LARGE SCALE GENOMIC DNA]</scope>
    <source>
        <strain evidence="2">CBS 100304</strain>
        <tissue evidence="1">Vegetative mycelium</tissue>
    </source>
</reference>
<proteinExistence type="predicted"/>
<sequence length="29" mass="3296">MFWPAIYRARPALRPCPVATLRCSDTICS</sequence>
<name>U4LV32_PYROM</name>
<keyword evidence="2" id="KW-1185">Reference proteome</keyword>
<dbReference type="Proteomes" id="UP000018144">
    <property type="component" value="Unassembled WGS sequence"/>
</dbReference>
<dbReference type="EMBL" id="HF936442">
    <property type="protein sequence ID" value="CCX34232.1"/>
    <property type="molecule type" value="Genomic_DNA"/>
</dbReference>
<evidence type="ECO:0000313" key="2">
    <source>
        <dbReference type="Proteomes" id="UP000018144"/>
    </source>
</evidence>
<gene>
    <name evidence="1" type="ORF">PCON_03202</name>
</gene>
<protein>
    <submittedName>
        <fullName evidence="1">Uncharacterized protein</fullName>
    </submittedName>
</protein>
<accession>U4LV32</accession>
<evidence type="ECO:0000313" key="1">
    <source>
        <dbReference type="EMBL" id="CCX34232.1"/>
    </source>
</evidence>
<dbReference type="AlphaFoldDB" id="U4LV32"/>